<organism evidence="3 4">
    <name type="scientific">Plasmodium inui San Antonio 1</name>
    <dbReference type="NCBI Taxonomy" id="1237626"/>
    <lineage>
        <taxon>Eukaryota</taxon>
        <taxon>Sar</taxon>
        <taxon>Alveolata</taxon>
        <taxon>Apicomplexa</taxon>
        <taxon>Aconoidasida</taxon>
        <taxon>Haemosporida</taxon>
        <taxon>Plasmodiidae</taxon>
        <taxon>Plasmodium</taxon>
        <taxon>Plasmodium (Plasmodium)</taxon>
    </lineage>
</organism>
<evidence type="ECO:0000313" key="4">
    <source>
        <dbReference type="Proteomes" id="UP000030640"/>
    </source>
</evidence>
<name>W7A0K7_9APIC</name>
<gene>
    <name evidence="3" type="ORF">C922_03039</name>
</gene>
<feature type="transmembrane region" description="Helical" evidence="2">
    <location>
        <begin position="62"/>
        <end position="80"/>
    </location>
</feature>
<reference evidence="3 4" key="1">
    <citation type="submission" date="2013-02" db="EMBL/GenBank/DDBJ databases">
        <title>The Genome Sequence of Plasmodium inui San Antonio 1.</title>
        <authorList>
            <consortium name="The Broad Institute Genome Sequencing Platform"/>
            <consortium name="The Broad Institute Genome Sequencing Center for Infectious Disease"/>
            <person name="Neafsey D."/>
            <person name="Cheeseman I."/>
            <person name="Volkman S."/>
            <person name="Adams J."/>
            <person name="Walker B."/>
            <person name="Young S.K."/>
            <person name="Zeng Q."/>
            <person name="Gargeya S."/>
            <person name="Fitzgerald M."/>
            <person name="Haas B."/>
            <person name="Abouelleil A."/>
            <person name="Alvarado L."/>
            <person name="Arachchi H.M."/>
            <person name="Berlin A.M."/>
            <person name="Chapman S.B."/>
            <person name="Dewar J."/>
            <person name="Goldberg J."/>
            <person name="Griggs A."/>
            <person name="Gujja S."/>
            <person name="Hansen M."/>
            <person name="Howarth C."/>
            <person name="Imamovic A."/>
            <person name="Larimer J."/>
            <person name="McCowan C."/>
            <person name="Murphy C."/>
            <person name="Neiman D."/>
            <person name="Pearson M."/>
            <person name="Priest M."/>
            <person name="Roberts A."/>
            <person name="Saif S."/>
            <person name="Shea T."/>
            <person name="Sisk P."/>
            <person name="Sykes S."/>
            <person name="Wortman J."/>
            <person name="Nusbaum C."/>
            <person name="Birren B."/>
        </authorList>
    </citation>
    <scope>NUCLEOTIDE SEQUENCE [LARGE SCALE GENOMIC DNA]</scope>
    <source>
        <strain evidence="3 4">San Antonio 1</strain>
    </source>
</reference>
<sequence>MYSNSNYEKPDPSSAYQNQYESSDESRQYYGNPHHPTMIDLTGHEDQRPSILQPFGINSKTLSQFLMNMFIYVAAILISLKIWDSISYNKCDYYQDLLLRIVKYQSQMSSGSTI</sequence>
<keyword evidence="2" id="KW-0472">Membrane</keyword>
<protein>
    <submittedName>
        <fullName evidence="3">Uncharacterized protein</fullName>
    </submittedName>
</protein>
<dbReference type="VEuPathDB" id="PlasmoDB:C922_03039"/>
<dbReference type="GeneID" id="20038313"/>
<evidence type="ECO:0000313" key="3">
    <source>
        <dbReference type="EMBL" id="EUD66712.1"/>
    </source>
</evidence>
<feature type="region of interest" description="Disordered" evidence="1">
    <location>
        <begin position="1"/>
        <end position="43"/>
    </location>
</feature>
<keyword evidence="4" id="KW-1185">Reference proteome</keyword>
<keyword evidence="2" id="KW-0812">Transmembrane</keyword>
<dbReference type="AlphaFoldDB" id="W7A0K7"/>
<dbReference type="EMBL" id="KI965470">
    <property type="protein sequence ID" value="EUD66712.1"/>
    <property type="molecule type" value="Genomic_DNA"/>
</dbReference>
<dbReference type="OrthoDB" id="380091at2759"/>
<accession>W7A0K7</accession>
<evidence type="ECO:0000256" key="1">
    <source>
        <dbReference type="SAM" id="MobiDB-lite"/>
    </source>
</evidence>
<dbReference type="RefSeq" id="XP_008816853.1">
    <property type="nucleotide sequence ID" value="XM_008818631.1"/>
</dbReference>
<proteinExistence type="predicted"/>
<keyword evidence="2" id="KW-1133">Transmembrane helix</keyword>
<dbReference type="Proteomes" id="UP000030640">
    <property type="component" value="Unassembled WGS sequence"/>
</dbReference>
<evidence type="ECO:0000256" key="2">
    <source>
        <dbReference type="SAM" id="Phobius"/>
    </source>
</evidence>